<reference evidence="1 2" key="1">
    <citation type="submission" date="2024-06" db="EMBL/GenBank/DDBJ databases">
        <title>Pontibacter populi HYL7-15.</title>
        <authorList>
            <person name="Kim M.K."/>
        </authorList>
    </citation>
    <scope>NUCLEOTIDE SEQUENCE [LARGE SCALE GENOMIC DNA]</scope>
    <source>
        <strain evidence="1 2">HYL7-15</strain>
    </source>
</reference>
<gene>
    <name evidence="1" type="ORF">ABS362_18165</name>
</gene>
<organism evidence="1 2">
    <name type="scientific">Pontibacter populi</name>
    <dbReference type="NCBI Taxonomy" id="890055"/>
    <lineage>
        <taxon>Bacteria</taxon>
        <taxon>Pseudomonadati</taxon>
        <taxon>Bacteroidota</taxon>
        <taxon>Cytophagia</taxon>
        <taxon>Cytophagales</taxon>
        <taxon>Hymenobacteraceae</taxon>
        <taxon>Pontibacter</taxon>
    </lineage>
</organism>
<keyword evidence="2" id="KW-1185">Reference proteome</keyword>
<dbReference type="Proteomes" id="UP001476807">
    <property type="component" value="Unassembled WGS sequence"/>
</dbReference>
<name>A0ABV1RZC9_9BACT</name>
<comment type="caution">
    <text evidence="1">The sequence shown here is derived from an EMBL/GenBank/DDBJ whole genome shotgun (WGS) entry which is preliminary data.</text>
</comment>
<protein>
    <submittedName>
        <fullName evidence="1">Uncharacterized protein</fullName>
    </submittedName>
</protein>
<sequence length="44" mass="5178">MLFNVTEQEFIVAEPEQEPSEPEHFSPKVNNNYRINCLLLESKL</sequence>
<dbReference type="EMBL" id="JBEOKT010000025">
    <property type="protein sequence ID" value="MER2999482.1"/>
    <property type="molecule type" value="Genomic_DNA"/>
</dbReference>
<evidence type="ECO:0000313" key="2">
    <source>
        <dbReference type="Proteomes" id="UP001476807"/>
    </source>
</evidence>
<evidence type="ECO:0000313" key="1">
    <source>
        <dbReference type="EMBL" id="MER2999482.1"/>
    </source>
</evidence>
<proteinExistence type="predicted"/>
<dbReference type="RefSeq" id="WP_350414304.1">
    <property type="nucleotide sequence ID" value="NZ_JBEOKT010000025.1"/>
</dbReference>
<accession>A0ABV1RZC9</accession>